<accession>A0A238D2H3</accession>
<organism evidence="1 2">
    <name type="scientific">Thiomonas delicata</name>
    <name type="common">Thiomonas cuprina</name>
    <dbReference type="NCBI Taxonomy" id="364030"/>
    <lineage>
        <taxon>Bacteria</taxon>
        <taxon>Pseudomonadati</taxon>
        <taxon>Pseudomonadota</taxon>
        <taxon>Betaproteobacteria</taxon>
        <taxon>Burkholderiales</taxon>
        <taxon>Thiomonas</taxon>
    </lineage>
</organism>
<reference evidence="1 2" key="1">
    <citation type="submission" date="2016-06" db="EMBL/GenBank/DDBJ databases">
        <authorList>
            <person name="Kjaerup R.B."/>
            <person name="Dalgaard T.S."/>
            <person name="Juul-Madsen H.R."/>
        </authorList>
    </citation>
    <scope>NUCLEOTIDE SEQUENCE [LARGE SCALE GENOMIC DNA]</scope>
    <source>
        <strain evidence="1 2">DSM 16361</strain>
    </source>
</reference>
<dbReference type="Proteomes" id="UP000214566">
    <property type="component" value="Unassembled WGS sequence"/>
</dbReference>
<protein>
    <submittedName>
        <fullName evidence="1">Uncharacterized protein</fullName>
    </submittedName>
</protein>
<name>A0A238D2H3_THIDL</name>
<sequence length="34" mass="3565">MAERHLAVMQTAGQAVVVIAGIGLATMWLGGKRQ</sequence>
<evidence type="ECO:0000313" key="1">
    <source>
        <dbReference type="EMBL" id="SBP87488.1"/>
    </source>
</evidence>
<gene>
    <name evidence="1" type="ORF">THIARS_60201</name>
</gene>
<dbReference type="EMBL" id="FLMQ01000055">
    <property type="protein sequence ID" value="SBP87488.1"/>
    <property type="molecule type" value="Genomic_DNA"/>
</dbReference>
<keyword evidence="2" id="KW-1185">Reference proteome</keyword>
<dbReference type="AlphaFoldDB" id="A0A238D2H3"/>
<proteinExistence type="predicted"/>
<evidence type="ECO:0000313" key="2">
    <source>
        <dbReference type="Proteomes" id="UP000214566"/>
    </source>
</evidence>